<proteinExistence type="inferred from homology"/>
<dbReference type="PATRIC" id="fig|1107311.5.peg.804"/>
<dbReference type="GO" id="GO:0005886">
    <property type="term" value="C:plasma membrane"/>
    <property type="evidence" value="ECO:0007669"/>
    <property type="project" value="UniProtKB-SubCell"/>
</dbReference>
<dbReference type="STRING" id="1107311.Q767_11365"/>
<keyword evidence="2" id="KW-0472">Membrane</keyword>
<reference evidence="5" key="1">
    <citation type="submission" date="2013-09" db="EMBL/GenBank/DDBJ databases">
        <authorList>
            <person name="Zeng Z."/>
            <person name="Chen C."/>
        </authorList>
    </citation>
    <scope>NUCLEOTIDE SEQUENCE [LARGE SCALE GENOMIC DNA]</scope>
    <source>
        <strain evidence="5">DK69</strain>
    </source>
</reference>
<keyword evidence="2" id="KW-0449">Lipoprotein</keyword>
<keyword evidence="2" id="KW-0564">Palmitate</keyword>
<comment type="subcellular location">
    <subcellularLocation>
        <location evidence="2">Cell membrane</location>
        <topology evidence="2">Lipid-anchor</topology>
    </subcellularLocation>
</comment>
<gene>
    <name evidence="4" type="ORF">Q767_11365</name>
</gene>
<dbReference type="GO" id="GO:0015562">
    <property type="term" value="F:efflux transmembrane transporter activity"/>
    <property type="evidence" value="ECO:0007669"/>
    <property type="project" value="InterPro"/>
</dbReference>
<comment type="similarity">
    <text evidence="1 2">Belongs to the outer membrane factor (OMF) (TC 1.B.17) family.</text>
</comment>
<dbReference type="OrthoDB" id="9770517at2"/>
<dbReference type="SUPFAM" id="SSF56954">
    <property type="entry name" value="Outer membrane efflux proteins (OEP)"/>
    <property type="match status" value="1"/>
</dbReference>
<dbReference type="Gene3D" id="2.20.200.10">
    <property type="entry name" value="Outer membrane efflux proteins (OEP)"/>
    <property type="match status" value="1"/>
</dbReference>
<evidence type="ECO:0000313" key="5">
    <source>
        <dbReference type="Proteomes" id="UP000030149"/>
    </source>
</evidence>
<dbReference type="AlphaFoldDB" id="A0A0A2N4N1"/>
<dbReference type="InterPro" id="IPR010131">
    <property type="entry name" value="MdtP/NodT-like"/>
</dbReference>
<sequence>MSKRLKIGIVVLGLALLPMGCMVGPKYSRPEEQKAERYQNTEIPIDTAKSVVNLKWFDVFDDDVLEGLINKGIENNYDLKIAMARLERARAELGYSKADLLPSFSYGGTINANKDAFIPSNVGVNMNWELDFWGKVRHENKALNAELLATDEARKVILTGIISNIAVSYFQLRDLDNQLDITKKTLIARQESFNIINERFIKGYTSEVDKVQIEQQVAIAEAGIPRIERQITFLENVISVLIGQVPGPIERGKSNNDQRITVDIPLSLPSKLLENRPDIREAELRYMAANERIGVAQAMRYPSFNIAAMAGFANSELSDLFLNSSYLQNASAGVVGPIFNFGKNKRRVEIFRQEAEQSKLFYQKAYLIAVSEVEQSLKDVKTYKEEWQARNKQVMAARKNLELSNARYYNGYVSYLEVLDVQRNLYEAELELSRLTQQQLSATVDLYRALGGGWN</sequence>
<evidence type="ECO:0000256" key="3">
    <source>
        <dbReference type="SAM" id="Coils"/>
    </source>
</evidence>
<keyword evidence="5" id="KW-1185">Reference proteome</keyword>
<accession>A0A0A2N4N1</accession>
<comment type="caution">
    <text evidence="4">The sequence shown here is derived from an EMBL/GenBank/DDBJ whole genome shotgun (WGS) entry which is preliminary data.</text>
</comment>
<dbReference type="NCBIfam" id="TIGR01845">
    <property type="entry name" value="outer_NodT"/>
    <property type="match status" value="1"/>
</dbReference>
<evidence type="ECO:0000313" key="4">
    <source>
        <dbReference type="EMBL" id="KGO95395.1"/>
    </source>
</evidence>
<evidence type="ECO:0000256" key="2">
    <source>
        <dbReference type="RuleBase" id="RU362097"/>
    </source>
</evidence>
<keyword evidence="2" id="KW-0812">Transmembrane</keyword>
<organism evidence="4 5">
    <name type="scientific">Flavobacterium enshiense DK69</name>
    <dbReference type="NCBI Taxonomy" id="1107311"/>
    <lineage>
        <taxon>Bacteria</taxon>
        <taxon>Pseudomonadati</taxon>
        <taxon>Bacteroidota</taxon>
        <taxon>Flavobacteriia</taxon>
        <taxon>Flavobacteriales</taxon>
        <taxon>Flavobacteriaceae</taxon>
        <taxon>Flavobacterium</taxon>
    </lineage>
</organism>
<dbReference type="EMBL" id="JRLZ01000010">
    <property type="protein sequence ID" value="KGO95395.1"/>
    <property type="molecule type" value="Genomic_DNA"/>
</dbReference>
<dbReference type="PANTHER" id="PTHR30203">
    <property type="entry name" value="OUTER MEMBRANE CATION EFFLUX PROTEIN"/>
    <property type="match status" value="1"/>
</dbReference>
<dbReference type="PANTHER" id="PTHR30203:SF30">
    <property type="entry name" value="OUTER MEMBRANE PROTEIN-RELATED"/>
    <property type="match status" value="1"/>
</dbReference>
<dbReference type="InterPro" id="IPR003423">
    <property type="entry name" value="OMP_efflux"/>
</dbReference>
<keyword evidence="2" id="KW-1134">Transmembrane beta strand</keyword>
<dbReference type="Pfam" id="PF02321">
    <property type="entry name" value="OEP"/>
    <property type="match status" value="2"/>
</dbReference>
<dbReference type="Proteomes" id="UP000030149">
    <property type="component" value="Unassembled WGS sequence"/>
</dbReference>
<keyword evidence="3" id="KW-0175">Coiled coil</keyword>
<protein>
    <submittedName>
        <fullName evidence="4">RND transporter</fullName>
    </submittedName>
</protein>
<reference evidence="4 5" key="2">
    <citation type="journal article" date="2015" name="Stand. Genomic Sci.">
        <title>High quality draft genomic sequence of Flavobacterium enshiense DK69(T) and comparison among Flavobacterium genomes.</title>
        <authorList>
            <person name="Zeng Z."/>
            <person name="Chen C."/>
            <person name="Du H."/>
            <person name="Wang G."/>
            <person name="Li M."/>
        </authorList>
    </citation>
    <scope>NUCLEOTIDE SEQUENCE [LARGE SCALE GENOMIC DNA]</scope>
    <source>
        <strain evidence="4 5">DK69</strain>
    </source>
</reference>
<dbReference type="RefSeq" id="WP_035630651.1">
    <property type="nucleotide sequence ID" value="NZ_AVCS01000006.1"/>
</dbReference>
<dbReference type="Gene3D" id="1.20.1600.10">
    <property type="entry name" value="Outer membrane efflux proteins (OEP)"/>
    <property type="match status" value="1"/>
</dbReference>
<name>A0A0A2N4N1_9FLAO</name>
<dbReference type="eggNOG" id="COG1538">
    <property type="taxonomic scope" value="Bacteria"/>
</dbReference>
<evidence type="ECO:0000256" key="1">
    <source>
        <dbReference type="ARBA" id="ARBA00007613"/>
    </source>
</evidence>
<feature type="coiled-coil region" evidence="3">
    <location>
        <begin position="384"/>
        <end position="438"/>
    </location>
</feature>